<feature type="repeat" description="WD" evidence="3">
    <location>
        <begin position="851"/>
        <end position="892"/>
    </location>
</feature>
<dbReference type="CDD" id="cd00200">
    <property type="entry name" value="WD40"/>
    <property type="match status" value="2"/>
</dbReference>
<feature type="repeat" description="WD" evidence="3">
    <location>
        <begin position="809"/>
        <end position="850"/>
    </location>
</feature>
<keyword evidence="4" id="KW-0472">Membrane</keyword>
<feature type="transmembrane region" description="Helical" evidence="4">
    <location>
        <begin position="683"/>
        <end position="705"/>
    </location>
</feature>
<dbReference type="Gene3D" id="2.130.10.10">
    <property type="entry name" value="YVTN repeat-like/Quinoprotein amine dehydrogenase"/>
    <property type="match status" value="5"/>
</dbReference>
<dbReference type="PROSITE" id="PS50082">
    <property type="entry name" value="WD_REPEATS_2"/>
    <property type="match status" value="12"/>
</dbReference>
<dbReference type="InterPro" id="IPR027417">
    <property type="entry name" value="P-loop_NTPase"/>
</dbReference>
<keyword evidence="2" id="KW-0677">Repeat</keyword>
<dbReference type="InterPro" id="IPR001680">
    <property type="entry name" value="WD40_rpt"/>
</dbReference>
<feature type="repeat" description="WD" evidence="3">
    <location>
        <begin position="893"/>
        <end position="934"/>
    </location>
</feature>
<evidence type="ECO:0000259" key="5">
    <source>
        <dbReference type="Pfam" id="PF20703"/>
    </source>
</evidence>
<evidence type="ECO:0000256" key="3">
    <source>
        <dbReference type="PROSITE-ProRule" id="PRU00221"/>
    </source>
</evidence>
<dbReference type="InterPro" id="IPR036322">
    <property type="entry name" value="WD40_repeat_dom_sf"/>
</dbReference>
<organism evidence="7 8">
    <name type="scientific">Streptomyces turgidiscabies (strain Car8)</name>
    <dbReference type="NCBI Taxonomy" id="698760"/>
    <lineage>
        <taxon>Bacteria</taxon>
        <taxon>Bacillati</taxon>
        <taxon>Actinomycetota</taxon>
        <taxon>Actinomycetes</taxon>
        <taxon>Kitasatosporales</taxon>
        <taxon>Streptomycetaceae</taxon>
        <taxon>Streptomyces</taxon>
    </lineage>
</organism>
<feature type="repeat" description="WD" evidence="3">
    <location>
        <begin position="1140"/>
        <end position="1181"/>
    </location>
</feature>
<feature type="domain" description="Novel STAND NTPase 1" evidence="5">
    <location>
        <begin position="221"/>
        <end position="635"/>
    </location>
</feature>
<dbReference type="InterPro" id="IPR009003">
    <property type="entry name" value="Peptidase_S1_PA"/>
</dbReference>
<dbReference type="PATRIC" id="fig|698760.3.peg.2695"/>
<evidence type="ECO:0000256" key="4">
    <source>
        <dbReference type="SAM" id="Phobius"/>
    </source>
</evidence>
<sequence length="1389" mass="148865">MTSADADRKPADGVASDLLAAVARILGPDEAVAGVGFLVAEDLVVTCAHVVAAAGGAPGESIQLSFPHVKSADKVEGQVAGELWRAVENEDVAFIRLSRTPAGTRTLPLGSAGDCRGHDVRSFGFPTQAPPEGHFGYGKSGDLLPGSDDRSAHLQLTDANDLTTGFSGGPVLDDDTGLVVGMLTEIAAPDAYERGQGIAYVTPTQVLREILPELAERELCPYRGLEPFTAEHARWFEGRQEAVRQVLANLAQQRRLTLLLGPSGSGKSSLIQAGVLRALAAGELARSDRWLPVLTRPGQNMLAEIERAGLPGASSEGIVAAVNQRLAADPSHQRVLLVIDQFEELLVQSTNGRLRDILAVLDEVTTVADAYTKVTVILIMRDDFYPQLASLAPKLLEAAMPGLLNVPGTLSQQDLHDIIVLPALDVGLHFQPGLPERIIGDVLDITPKAAITREAPVTVLPLLEMTLAQLWDRRQDGYLIHEAYRRIGGVSGSVTTWCESALDELSAEQRLIARRALTSLVHPADPSHNVTAVRTQVPLHELRDLAADPTDTATGQPAAVDAVIAALARRRIITTQTLQTPQRPGAPPGEPVAELIHEALIRDWGALREWVDQDHRFQEWLDRTRQRQDRWATEKDAGDLLGGSALAEGVEWSRRRRLPVDIEAFLTASRQRQRAGIRRSRRLNAVLGGLLVLALLAGLGAIWQWRTVTSARQAGVSRQLAAQSDELIGTNPELASLLAVKAYDSSHTSEALGSLRSAAALPTHRRLTGHTDEVRAVAFSPDGHTLASAGAGGSVRLWDAKTFKFRTTLGGHDGAVNALAFNRDGSILATGSDDKTVLLWDVETRKPIATLKKHTGAVNAVAFSPDGRTLATGSDDKTVLLWDVETRKPIATLKKHSGAVNAVAFSPDRDTLATGSDDKTVLLWDLDSRRPRAKLKEHTQSVTSVAFSPDGHTLATADGYDAILRNAVSGKKRTVLYRTALMVAFSADSKTFATATDRFVDVWDAATGALRTTLAGHHNVVLGLAFSRDSHTLATAGRDKVVGLWDPAASNNRTTLTGHSDAVNAMAFSPDGRALATASDDESVRLWDPATRKALLKPEEHTEVVNVVAFSPDGRTVATGSDDKYVRLWSAAADKPPVKLTGRDAAVWSVAFSPDGRTLATGSDTKYIRLWDLATRKIRRTLTGHHDGVNALEFSPDGRTLATAGGDSRVLIWDLATGKVRVTLTGHDAPVNALAFSPDGRVLATASDDGTARVWDAVTGRARSILTKHVGWLSALDFSPDGRTLATAGGYDGTVRLWDADTGSAVNSFVGANYPSGVSSLVFSPDGRTLATSSEDGTVRLWVVRDVMTTLDPDQAIKQICRTVHRDLTSEERAAYLPDPSTDPVCPKD</sequence>
<reference evidence="7 8" key="1">
    <citation type="journal article" date="2011" name="Plasmid">
        <title>Streptomyces turgidiscabies Car8 contains a modular pathogenicity island that shares virulence genes with other actinobacterial plant pathogens.</title>
        <authorList>
            <person name="Huguet-Tapia J.C."/>
            <person name="Badger J.H."/>
            <person name="Loria R."/>
            <person name="Pettis G.S."/>
        </authorList>
    </citation>
    <scope>NUCLEOTIDE SEQUENCE [LARGE SCALE GENOMIC DNA]</scope>
    <source>
        <strain evidence="7 8">Car8</strain>
    </source>
</reference>
<dbReference type="PROSITE" id="PS00678">
    <property type="entry name" value="WD_REPEATS_1"/>
    <property type="match status" value="5"/>
</dbReference>
<dbReference type="SUPFAM" id="SSF52540">
    <property type="entry name" value="P-loop containing nucleoside triphosphate hydrolases"/>
    <property type="match status" value="1"/>
</dbReference>
<feature type="repeat" description="WD" evidence="3">
    <location>
        <begin position="1224"/>
        <end position="1265"/>
    </location>
</feature>
<evidence type="ECO:0000256" key="1">
    <source>
        <dbReference type="ARBA" id="ARBA00022574"/>
    </source>
</evidence>
<evidence type="ECO:0000313" key="7">
    <source>
        <dbReference type="EMBL" id="ELP68526.1"/>
    </source>
</evidence>
<dbReference type="PANTHER" id="PTHR19879">
    <property type="entry name" value="TRANSCRIPTION INITIATION FACTOR TFIID"/>
    <property type="match status" value="1"/>
</dbReference>
<dbReference type="Pfam" id="PF23414">
    <property type="entry name" value="Beta-prop_EML_2"/>
    <property type="match status" value="1"/>
</dbReference>
<feature type="repeat" description="WD" evidence="3">
    <location>
        <begin position="1311"/>
        <end position="1342"/>
    </location>
</feature>
<dbReference type="Gene3D" id="2.40.10.120">
    <property type="match status" value="1"/>
</dbReference>
<dbReference type="InterPro" id="IPR015943">
    <property type="entry name" value="WD40/YVTN_repeat-like_dom_sf"/>
</dbReference>
<evidence type="ECO:0000259" key="6">
    <source>
        <dbReference type="Pfam" id="PF23414"/>
    </source>
</evidence>
<dbReference type="InterPro" id="IPR019775">
    <property type="entry name" value="WD40_repeat_CS"/>
</dbReference>
<dbReference type="InterPro" id="IPR020472">
    <property type="entry name" value="WD40_PAC1"/>
</dbReference>
<dbReference type="STRING" id="85558.T45_00219"/>
<keyword evidence="4" id="KW-0812">Transmembrane</keyword>
<gene>
    <name evidence="7" type="ORF">STRTUCAR8_03537</name>
</gene>
<dbReference type="InterPro" id="IPR055442">
    <property type="entry name" value="Beta-prop_EML-like_2nd"/>
</dbReference>
<keyword evidence="4" id="KW-1133">Transmembrane helix</keyword>
<dbReference type="SUPFAM" id="SSF50978">
    <property type="entry name" value="WD40 repeat-like"/>
    <property type="match status" value="2"/>
</dbReference>
<comment type="caution">
    <text evidence="7">The sequence shown here is derived from an EMBL/GenBank/DDBJ whole genome shotgun (WGS) entry which is preliminary data.</text>
</comment>
<dbReference type="Pfam" id="PF00400">
    <property type="entry name" value="WD40"/>
    <property type="match status" value="9"/>
</dbReference>
<keyword evidence="1 3" id="KW-0853">WD repeat</keyword>
<dbReference type="InterPro" id="IPR049052">
    <property type="entry name" value="nSTAND1"/>
</dbReference>
<dbReference type="Gene3D" id="3.40.50.300">
    <property type="entry name" value="P-loop containing nucleotide triphosphate hydrolases"/>
    <property type="match status" value="1"/>
</dbReference>
<feature type="repeat" description="WD" evidence="3">
    <location>
        <begin position="767"/>
        <end position="808"/>
    </location>
</feature>
<proteinExistence type="predicted"/>
<dbReference type="Pfam" id="PF13365">
    <property type="entry name" value="Trypsin_2"/>
    <property type="match status" value="1"/>
</dbReference>
<dbReference type="Proteomes" id="UP000010931">
    <property type="component" value="Unassembled WGS sequence"/>
</dbReference>
<feature type="repeat" description="WD" evidence="3">
    <location>
        <begin position="1098"/>
        <end position="1130"/>
    </location>
</feature>
<dbReference type="EMBL" id="AEJB01000208">
    <property type="protein sequence ID" value="ELP68526.1"/>
    <property type="molecule type" value="Genomic_DNA"/>
</dbReference>
<keyword evidence="8" id="KW-1185">Reference proteome</keyword>
<accession>L7FBU3</accession>
<dbReference type="PROSITE" id="PS50294">
    <property type="entry name" value="WD_REPEATS_REGION"/>
    <property type="match status" value="12"/>
</dbReference>
<dbReference type="SMART" id="SM00320">
    <property type="entry name" value="WD40"/>
    <property type="match status" value="14"/>
</dbReference>
<feature type="repeat" description="WD" evidence="3">
    <location>
        <begin position="1014"/>
        <end position="1055"/>
    </location>
</feature>
<evidence type="ECO:0000256" key="2">
    <source>
        <dbReference type="ARBA" id="ARBA00022737"/>
    </source>
</evidence>
<evidence type="ECO:0000313" key="8">
    <source>
        <dbReference type="Proteomes" id="UP000010931"/>
    </source>
</evidence>
<feature type="repeat" description="WD" evidence="3">
    <location>
        <begin position="1056"/>
        <end position="1097"/>
    </location>
</feature>
<dbReference type="Pfam" id="PF20703">
    <property type="entry name" value="nSTAND1"/>
    <property type="match status" value="1"/>
</dbReference>
<dbReference type="SUPFAM" id="SSF50494">
    <property type="entry name" value="Trypsin-like serine proteases"/>
    <property type="match status" value="1"/>
</dbReference>
<protein>
    <submittedName>
        <fullName evidence="7">Trypsin</fullName>
    </submittedName>
</protein>
<dbReference type="PANTHER" id="PTHR19879:SF9">
    <property type="entry name" value="TRANSCRIPTION INITIATION FACTOR TFIID SUBUNIT 5"/>
    <property type="match status" value="1"/>
</dbReference>
<feature type="repeat" description="WD" evidence="3">
    <location>
        <begin position="1182"/>
        <end position="1223"/>
    </location>
</feature>
<name>L7FBU3_STRT8</name>
<dbReference type="PRINTS" id="PR00320">
    <property type="entry name" value="GPROTEINBRPT"/>
</dbReference>
<dbReference type="CDD" id="cd00009">
    <property type="entry name" value="AAA"/>
    <property type="match status" value="1"/>
</dbReference>
<feature type="repeat" description="WD" evidence="3">
    <location>
        <begin position="1266"/>
        <end position="1308"/>
    </location>
</feature>
<feature type="domain" description="EML-like second beta-propeller" evidence="6">
    <location>
        <begin position="817"/>
        <end position="972"/>
    </location>
</feature>